<dbReference type="RefSeq" id="WP_049737444.1">
    <property type="nucleotide sequence ID" value="NZ_BJON01000013.1"/>
</dbReference>
<keyword evidence="4" id="KW-1185">Reference proteome</keyword>
<reference evidence="2" key="2">
    <citation type="submission" date="2015-07" db="EMBL/GenBank/DDBJ databases">
        <title>MeaNS - Measles Nucleotide Surveillance Program.</title>
        <authorList>
            <person name="Tran T."/>
            <person name="Druce J."/>
        </authorList>
    </citation>
    <scope>NUCLEOTIDE SEQUENCE</scope>
    <source>
        <strain evidence="2">DSM 9887</strain>
    </source>
</reference>
<dbReference type="SUPFAM" id="SSF48371">
    <property type="entry name" value="ARM repeat"/>
    <property type="match status" value="1"/>
</dbReference>
<dbReference type="Pfam" id="PF08713">
    <property type="entry name" value="DNA_alkylation"/>
    <property type="match status" value="1"/>
</dbReference>
<reference evidence="3" key="1">
    <citation type="submission" date="2015-07" db="EMBL/GenBank/DDBJ databases">
        <title>Genome sequencing project for genomic taxonomy and phylogenomics of Bacillus-like bacteria.</title>
        <authorList>
            <person name="Liu B."/>
            <person name="Wang J."/>
            <person name="Zhu Y."/>
            <person name="Liu G."/>
            <person name="Chen Q."/>
            <person name="Chen Z."/>
            <person name="Lan J."/>
            <person name="Che J."/>
            <person name="Ge C."/>
            <person name="Shi H."/>
            <person name="Pan Z."/>
            <person name="Liu X."/>
        </authorList>
    </citation>
    <scope>NUCLEOTIDE SEQUENCE [LARGE SCALE GENOMIC DNA]</scope>
    <source>
        <strain evidence="3">DSM 9887</strain>
    </source>
</reference>
<organism evidence="2 3">
    <name type="scientific">Brevibacillus reuszeri</name>
    <dbReference type="NCBI Taxonomy" id="54915"/>
    <lineage>
        <taxon>Bacteria</taxon>
        <taxon>Bacillati</taxon>
        <taxon>Bacillota</taxon>
        <taxon>Bacilli</taxon>
        <taxon>Bacillales</taxon>
        <taxon>Paenibacillaceae</taxon>
        <taxon>Brevibacillus</taxon>
    </lineage>
</organism>
<dbReference type="EMBL" id="BJON01000013">
    <property type="protein sequence ID" value="GED69750.1"/>
    <property type="molecule type" value="Genomic_DNA"/>
</dbReference>
<accession>A0A0K9YXJ5</accession>
<dbReference type="Proteomes" id="UP000319578">
    <property type="component" value="Unassembled WGS sequence"/>
</dbReference>
<evidence type="ECO:0000313" key="1">
    <source>
        <dbReference type="EMBL" id="GED69750.1"/>
    </source>
</evidence>
<dbReference type="PATRIC" id="fig|54915.3.peg.6552"/>
<dbReference type="InterPro" id="IPR016024">
    <property type="entry name" value="ARM-type_fold"/>
</dbReference>
<evidence type="ECO:0000313" key="4">
    <source>
        <dbReference type="Proteomes" id="UP000319578"/>
    </source>
</evidence>
<dbReference type="STRING" id="54915.ADS79_05695"/>
<dbReference type="AlphaFoldDB" id="A0A0K9YXJ5"/>
<evidence type="ECO:0000313" key="2">
    <source>
        <dbReference type="EMBL" id="KNB73444.1"/>
    </source>
</evidence>
<dbReference type="Proteomes" id="UP000036834">
    <property type="component" value="Unassembled WGS sequence"/>
</dbReference>
<dbReference type="InterPro" id="IPR014825">
    <property type="entry name" value="DNA_alkylation"/>
</dbReference>
<sequence length="284" mass="32692">MTKKPVQKLQATLDEVLLRKGARKVEEIPEDVIKLLQKGQIQSVNLTEWLAIDHLQLLSVIVDELDLRKEVDPMLQRCSQWSETRIMKIIPAIASEWLQLLETFSTNDQQRIFHGLATHESDSVRCWAAYMIGLDPQLGLAEKLETMRPFAADAHFGVREISWMAVRESLSQEVMEAITFLAEWVQEEDPNIRRFAVEATRPRGVWAKHIPELKENPELGLPLLEAVKADSSRYVQDSVANWLNDASKTKPDWVQQVCAEWLERSNSKETIRIVTRAQRSLMKK</sequence>
<comment type="caution">
    <text evidence="2">The sequence shown here is derived from an EMBL/GenBank/DDBJ whole genome shotgun (WGS) entry which is preliminary data.</text>
</comment>
<gene>
    <name evidence="2" type="ORF">ADS79_05695</name>
    <name evidence="1" type="ORF">BRE01_34520</name>
</gene>
<evidence type="ECO:0000313" key="3">
    <source>
        <dbReference type="Proteomes" id="UP000036834"/>
    </source>
</evidence>
<proteinExistence type="predicted"/>
<reference evidence="1 4" key="3">
    <citation type="submission" date="2019-06" db="EMBL/GenBank/DDBJ databases">
        <title>Whole genome shotgun sequence of Brevibacillus reuszeri NBRC 15719.</title>
        <authorList>
            <person name="Hosoyama A."/>
            <person name="Uohara A."/>
            <person name="Ohji S."/>
            <person name="Ichikawa N."/>
        </authorList>
    </citation>
    <scope>NUCLEOTIDE SEQUENCE [LARGE SCALE GENOMIC DNA]</scope>
    <source>
        <strain evidence="1 4">NBRC 15719</strain>
    </source>
</reference>
<dbReference type="Gene3D" id="1.25.40.290">
    <property type="entry name" value="ARM repeat domains"/>
    <property type="match status" value="1"/>
</dbReference>
<dbReference type="OrthoDB" id="9797162at2"/>
<protein>
    <submittedName>
        <fullName evidence="2">DNA alkylation repair protein</fullName>
    </submittedName>
</protein>
<dbReference type="EMBL" id="LGIQ01000005">
    <property type="protein sequence ID" value="KNB73444.1"/>
    <property type="molecule type" value="Genomic_DNA"/>
</dbReference>
<name>A0A0K9YXJ5_9BACL</name>